<protein>
    <submittedName>
        <fullName evidence="1">Uncharacterized protein</fullName>
    </submittedName>
</protein>
<dbReference type="EMBL" id="JAPAAF010000002">
    <property type="protein sequence ID" value="MCW0481679.1"/>
    <property type="molecule type" value="Genomic_DNA"/>
</dbReference>
<sequence length="230" mass="26291">MMEYNWRLCLLLFAILLGVGISCNKDRTDYPITYTSRVVQEAGIRVFTRNGEIISQPLKDEVISRCAGFLPELEEIDVAEVLQATYLSCRSVELIIDQVPEEKARTVNQVDDIIYWENPDSALIENGFLFNGSNNLLAYYPFYYREIPIPTPSGFTTVIMARHCYYVEKEKENLHVPMLDMILKWGSEPYECYPAIGINNALKEGGYTGLAGTDTLIVRDYVLVMTPYIR</sequence>
<evidence type="ECO:0000313" key="2">
    <source>
        <dbReference type="Proteomes" id="UP001163821"/>
    </source>
</evidence>
<dbReference type="PROSITE" id="PS51257">
    <property type="entry name" value="PROKAR_LIPOPROTEIN"/>
    <property type="match status" value="1"/>
</dbReference>
<keyword evidence="2" id="KW-1185">Reference proteome</keyword>
<accession>A0AA41Y1E2</accession>
<dbReference type="RefSeq" id="WP_282590288.1">
    <property type="nucleotide sequence ID" value="NZ_JAPAAF010000002.1"/>
</dbReference>
<evidence type="ECO:0000313" key="1">
    <source>
        <dbReference type="EMBL" id="MCW0481679.1"/>
    </source>
</evidence>
<dbReference type="AlphaFoldDB" id="A0AA41Y1E2"/>
<reference evidence="1" key="1">
    <citation type="submission" date="2022-10" db="EMBL/GenBank/DDBJ databases">
        <title>Gaoshiqiia sediminis gen. nov., sp. nov., isolated from coastal sediment.</title>
        <authorList>
            <person name="Yu W.X."/>
            <person name="Mu D.S."/>
            <person name="Du J.Z."/>
            <person name="Liang Y.Q."/>
        </authorList>
    </citation>
    <scope>NUCLEOTIDE SEQUENCE</scope>
    <source>
        <strain evidence="1">A06</strain>
    </source>
</reference>
<proteinExistence type="predicted"/>
<dbReference type="Proteomes" id="UP001163821">
    <property type="component" value="Unassembled WGS sequence"/>
</dbReference>
<name>A0AA41Y1E2_9BACT</name>
<gene>
    <name evidence="1" type="ORF">N2K84_02985</name>
</gene>
<comment type="caution">
    <text evidence="1">The sequence shown here is derived from an EMBL/GenBank/DDBJ whole genome shotgun (WGS) entry which is preliminary data.</text>
</comment>
<organism evidence="1 2">
    <name type="scientific">Gaoshiqia sediminis</name>
    <dbReference type="NCBI Taxonomy" id="2986998"/>
    <lineage>
        <taxon>Bacteria</taxon>
        <taxon>Pseudomonadati</taxon>
        <taxon>Bacteroidota</taxon>
        <taxon>Bacteroidia</taxon>
        <taxon>Marinilabiliales</taxon>
        <taxon>Prolixibacteraceae</taxon>
        <taxon>Gaoshiqia</taxon>
    </lineage>
</organism>